<evidence type="ECO:0000313" key="1">
    <source>
        <dbReference type="EMBL" id="MCX5466218.1"/>
    </source>
</evidence>
<organism evidence="1 2">
    <name type="scientific">Acinetobacter nematophilus</name>
    <dbReference type="NCBI Taxonomy" id="2994642"/>
    <lineage>
        <taxon>Bacteria</taxon>
        <taxon>Pseudomonadati</taxon>
        <taxon>Pseudomonadota</taxon>
        <taxon>Gammaproteobacteria</taxon>
        <taxon>Moraxellales</taxon>
        <taxon>Moraxellaceae</taxon>
        <taxon>Acinetobacter</taxon>
    </lineage>
</organism>
<protein>
    <submittedName>
        <fullName evidence="1">Uncharacterized protein</fullName>
    </submittedName>
</protein>
<dbReference type="AlphaFoldDB" id="A0A9X3DQI1"/>
<gene>
    <name evidence="1" type="ORF">OSH00_00445</name>
</gene>
<dbReference type="Proteomes" id="UP001146019">
    <property type="component" value="Unassembled WGS sequence"/>
</dbReference>
<reference evidence="1" key="1">
    <citation type="submission" date="2022-11" db="EMBL/GenBank/DDBJ databases">
        <title>Biodiversity and phylogenetic relationships of bacteria.</title>
        <authorList>
            <person name="Machado R.A.R."/>
            <person name="Bhat A."/>
            <person name="Loulou A."/>
            <person name="Kallel S."/>
        </authorList>
    </citation>
    <scope>NUCLEOTIDE SEQUENCE</scope>
    <source>
        <strain evidence="1">A-IN1</strain>
    </source>
</reference>
<dbReference type="EMBL" id="JAPKMY010000001">
    <property type="protein sequence ID" value="MCX5466218.1"/>
    <property type="molecule type" value="Genomic_DNA"/>
</dbReference>
<accession>A0A9X3DQI1</accession>
<name>A0A9X3DQI1_9GAMM</name>
<proteinExistence type="predicted"/>
<dbReference type="RefSeq" id="WP_266128775.1">
    <property type="nucleotide sequence ID" value="NZ_JAPKMY010000001.1"/>
</dbReference>
<sequence length="107" mass="12842">MNINELDEKYEAFKSSQHFPEKELDQKFIKKNRQLNDLKSIMDNMLCNILFLKYFFILARPDDECSQMAKNYVILVDGKEVTLNVNQSPQFYDKENYLKWLHGEILK</sequence>
<keyword evidence="2" id="KW-1185">Reference proteome</keyword>
<comment type="caution">
    <text evidence="1">The sequence shown here is derived from an EMBL/GenBank/DDBJ whole genome shotgun (WGS) entry which is preliminary data.</text>
</comment>
<evidence type="ECO:0000313" key="2">
    <source>
        <dbReference type="Proteomes" id="UP001146019"/>
    </source>
</evidence>